<evidence type="ECO:0000256" key="2">
    <source>
        <dbReference type="ARBA" id="ARBA00023125"/>
    </source>
</evidence>
<dbReference type="InterPro" id="IPR009057">
    <property type="entry name" value="Homeodomain-like_sf"/>
</dbReference>
<dbReference type="GO" id="GO:0003700">
    <property type="term" value="F:DNA-binding transcription factor activity"/>
    <property type="evidence" value="ECO:0007669"/>
    <property type="project" value="InterPro"/>
</dbReference>
<name>A0A8G2F1J7_9BACT</name>
<evidence type="ECO:0000256" key="1">
    <source>
        <dbReference type="ARBA" id="ARBA00023015"/>
    </source>
</evidence>
<dbReference type="InterPro" id="IPR018060">
    <property type="entry name" value="HTH_AraC"/>
</dbReference>
<proteinExistence type="predicted"/>
<comment type="caution">
    <text evidence="5">The sequence shown here is derived from an EMBL/GenBank/DDBJ whole genome shotgun (WGS) entry which is preliminary data.</text>
</comment>
<keyword evidence="3" id="KW-0804">Transcription</keyword>
<evidence type="ECO:0000313" key="6">
    <source>
        <dbReference type="Proteomes" id="UP000236725"/>
    </source>
</evidence>
<protein>
    <submittedName>
        <fullName evidence="5">AraC-type DNA-binding protein</fullName>
    </submittedName>
</protein>
<dbReference type="Pfam" id="PF12833">
    <property type="entry name" value="HTH_18"/>
    <property type="match status" value="1"/>
</dbReference>
<dbReference type="SMART" id="SM00342">
    <property type="entry name" value="HTH_ARAC"/>
    <property type="match status" value="1"/>
</dbReference>
<gene>
    <name evidence="5" type="ORF">SAMN05444001_101200</name>
</gene>
<keyword evidence="6" id="KW-1185">Reference proteome</keyword>
<dbReference type="PANTHER" id="PTHR43280:SF32">
    <property type="entry name" value="TRANSCRIPTIONAL REGULATORY PROTEIN"/>
    <property type="match status" value="1"/>
</dbReference>
<dbReference type="RefSeq" id="WP_103982161.1">
    <property type="nucleotide sequence ID" value="NZ_FNVS01000001.1"/>
</dbReference>
<dbReference type="SUPFAM" id="SSF46689">
    <property type="entry name" value="Homeodomain-like"/>
    <property type="match status" value="1"/>
</dbReference>
<dbReference type="GO" id="GO:0043565">
    <property type="term" value="F:sequence-specific DNA binding"/>
    <property type="evidence" value="ECO:0007669"/>
    <property type="project" value="InterPro"/>
</dbReference>
<evidence type="ECO:0000259" key="4">
    <source>
        <dbReference type="PROSITE" id="PS01124"/>
    </source>
</evidence>
<feature type="domain" description="HTH araC/xylS-type" evidence="4">
    <location>
        <begin position="194"/>
        <end position="270"/>
    </location>
</feature>
<keyword evidence="2 5" id="KW-0238">DNA-binding</keyword>
<organism evidence="5 6">
    <name type="scientific">Parabacteroides chinchillae</name>
    <dbReference type="NCBI Taxonomy" id="871327"/>
    <lineage>
        <taxon>Bacteria</taxon>
        <taxon>Pseudomonadati</taxon>
        <taxon>Bacteroidota</taxon>
        <taxon>Bacteroidia</taxon>
        <taxon>Bacteroidales</taxon>
        <taxon>Tannerellaceae</taxon>
        <taxon>Parabacteroides</taxon>
    </lineage>
</organism>
<keyword evidence="1" id="KW-0805">Transcription regulation</keyword>
<sequence length="270" mass="30922">MGNSINRILPIDLYHMVSVPELVLERALKIYHVKDGKGEALPSFETGTLVVICTGGSFSCKVNKDDCNIVKGQVLLAAGEGVTSVKSFIETNFSGIVVFVSEEFLINRQRLIIRDITEKEINEAMTMLNLIESQLNTPREIRAKVIESLLRALVIGLQYSVHEERIERDDIPLFFHDLALLISRYHHSPAYFYAEKLGLSSPEFNMKCRQYSQMTAVEWIADYVLLEAKDLLRKTRLRPSQIAIMLGFSNQDTFSRWFRRLTGEFPSEWK</sequence>
<reference evidence="5 6" key="1">
    <citation type="submission" date="2016-10" db="EMBL/GenBank/DDBJ databases">
        <authorList>
            <person name="Varghese N."/>
            <person name="Submissions S."/>
        </authorList>
    </citation>
    <scope>NUCLEOTIDE SEQUENCE [LARGE SCALE GENOMIC DNA]</scope>
    <source>
        <strain evidence="5 6">DSM 29073</strain>
    </source>
</reference>
<evidence type="ECO:0000313" key="5">
    <source>
        <dbReference type="EMBL" id="SEF43968.1"/>
    </source>
</evidence>
<dbReference type="AlphaFoldDB" id="A0A8G2F1J7"/>
<dbReference type="PROSITE" id="PS01124">
    <property type="entry name" value="HTH_ARAC_FAMILY_2"/>
    <property type="match status" value="1"/>
</dbReference>
<dbReference type="PANTHER" id="PTHR43280">
    <property type="entry name" value="ARAC-FAMILY TRANSCRIPTIONAL REGULATOR"/>
    <property type="match status" value="1"/>
</dbReference>
<accession>A0A8G2F1J7</accession>
<evidence type="ECO:0000256" key="3">
    <source>
        <dbReference type="ARBA" id="ARBA00023163"/>
    </source>
</evidence>
<dbReference type="Gene3D" id="1.10.10.60">
    <property type="entry name" value="Homeodomain-like"/>
    <property type="match status" value="1"/>
</dbReference>
<dbReference type="EMBL" id="FNVS01000001">
    <property type="protein sequence ID" value="SEF43968.1"/>
    <property type="molecule type" value="Genomic_DNA"/>
</dbReference>
<dbReference type="Proteomes" id="UP000236725">
    <property type="component" value="Unassembled WGS sequence"/>
</dbReference>